<feature type="transmembrane region" description="Helical" evidence="1">
    <location>
        <begin position="347"/>
        <end position="367"/>
    </location>
</feature>
<feature type="transmembrane region" description="Helical" evidence="1">
    <location>
        <begin position="321"/>
        <end position="341"/>
    </location>
</feature>
<proteinExistence type="predicted"/>
<evidence type="ECO:0000256" key="1">
    <source>
        <dbReference type="SAM" id="Phobius"/>
    </source>
</evidence>
<dbReference type="EMBL" id="CP000433">
    <property type="protein sequence ID" value="ABH00587.1"/>
    <property type="molecule type" value="Genomic_DNA"/>
</dbReference>
<organism evidence="2 3">
    <name type="scientific">Rhodococcus jostii (strain RHA1)</name>
    <dbReference type="NCBI Taxonomy" id="101510"/>
    <lineage>
        <taxon>Bacteria</taxon>
        <taxon>Bacillati</taxon>
        <taxon>Actinomycetota</taxon>
        <taxon>Actinomycetes</taxon>
        <taxon>Mycobacteriales</taxon>
        <taxon>Nocardiaceae</taxon>
        <taxon>Rhodococcus</taxon>
    </lineage>
</organism>
<name>Q0RVU9_RHOJR</name>
<evidence type="ECO:0000313" key="3">
    <source>
        <dbReference type="Proteomes" id="UP000008710"/>
    </source>
</evidence>
<feature type="transmembrane region" description="Helical" evidence="1">
    <location>
        <begin position="97"/>
        <end position="115"/>
    </location>
</feature>
<keyword evidence="1" id="KW-0812">Transmembrane</keyword>
<feature type="transmembrane region" description="Helical" evidence="1">
    <location>
        <begin position="412"/>
        <end position="431"/>
    </location>
</feature>
<feature type="transmembrane region" description="Helical" evidence="1">
    <location>
        <begin position="270"/>
        <end position="289"/>
    </location>
</feature>
<dbReference type="KEGG" id="rha:RHA1_ro10398"/>
<feature type="transmembrane region" description="Helical" evidence="1">
    <location>
        <begin position="163"/>
        <end position="181"/>
    </location>
</feature>
<protein>
    <submittedName>
        <fullName evidence="2">Possible permease</fullName>
    </submittedName>
</protein>
<dbReference type="AlphaFoldDB" id="Q0RVU9"/>
<dbReference type="Gene3D" id="1.10.4160.10">
    <property type="entry name" value="Hydantoin permease"/>
    <property type="match status" value="1"/>
</dbReference>
<dbReference type="GO" id="GO:0015209">
    <property type="term" value="F:cytosine transmembrane transporter activity"/>
    <property type="evidence" value="ECO:0007669"/>
    <property type="project" value="InterPro"/>
</dbReference>
<feature type="transmembrane region" description="Helical" evidence="1">
    <location>
        <begin position="56"/>
        <end position="76"/>
    </location>
</feature>
<sequence>MQSNITGGEDSPGGAALPEDHRVPRWSLTMAFWGMTSAMIWLYIGQAASSAVGPMNTLIAMVLTVATYGIINAMLARRAIETGETVSLFSNRVFGSSGSAVAALLFGVTALYFATFEGSLMSIALQQYFGGDIKIWYLVIIVVSVPLVAGGVQNWLDRLNGILLPFYVLGLAAILIASTVKRGYPDGWLSAPAPPDLPLPGWLQAYLIFMGAWVMMMYTFDFARHGRRNDADFHAKVTFGWVFYAVCFIVAGLCGIYLTSSWDHGNSEAAIISAILSSLGGVGLFVFLISQIRIQSANFFSASGNLERFVEQITGKATPRLLWVVLVGVGCYLFMLTNVVSYLTKALAWQGVFITSWVIIALAWLIVTGRRPRGYEDNAPAGKLSWPVLAWIIASAFGIALVEQKTSLKVSLLAPLITVAATLFLYVPWILQRRKVAPVRAPEATGPDLFAQPEKVVE</sequence>
<geneLocation type="plasmid" evidence="2 3">
    <name>pRHL2</name>
</geneLocation>
<dbReference type="InterPro" id="IPR030191">
    <property type="entry name" value="CodB"/>
</dbReference>
<dbReference type="Proteomes" id="UP000008710">
    <property type="component" value="Plasmid pRHL2"/>
</dbReference>
<feature type="transmembrane region" description="Helical" evidence="1">
    <location>
        <begin position="135"/>
        <end position="156"/>
    </location>
</feature>
<feature type="transmembrane region" description="Helical" evidence="1">
    <location>
        <begin position="26"/>
        <end position="44"/>
    </location>
</feature>
<evidence type="ECO:0000313" key="2">
    <source>
        <dbReference type="EMBL" id="ABH00587.1"/>
    </source>
</evidence>
<dbReference type="GO" id="GO:0005886">
    <property type="term" value="C:plasma membrane"/>
    <property type="evidence" value="ECO:0007669"/>
    <property type="project" value="TreeGrafter"/>
</dbReference>
<accession>Q0RVU9</accession>
<keyword evidence="2" id="KW-0614">Plasmid</keyword>
<dbReference type="OrthoDB" id="9056232at2"/>
<dbReference type="HOGENOM" id="CLU_036189_0_0_11"/>
<dbReference type="PANTHER" id="PTHR30569:SF0">
    <property type="entry name" value="CYTOSINE PERMEASE"/>
    <property type="match status" value="1"/>
</dbReference>
<dbReference type="PANTHER" id="PTHR30569">
    <property type="entry name" value="CYTOSINE TRANSPORTER CODB"/>
    <property type="match status" value="1"/>
</dbReference>
<dbReference type="PATRIC" id="fig|101510.16.peg.8781"/>
<feature type="transmembrane region" description="Helical" evidence="1">
    <location>
        <begin position="241"/>
        <end position="258"/>
    </location>
</feature>
<reference evidence="3" key="1">
    <citation type="journal article" date="2006" name="Proc. Natl. Acad. Sci. U.S.A.">
        <title>The complete genome of Rhodococcus sp. RHA1 provides insights into a catabolic powerhouse.</title>
        <authorList>
            <person name="McLeod M.P."/>
            <person name="Warren R.L."/>
            <person name="Hsiao W.W.L."/>
            <person name="Araki N."/>
            <person name="Myhre M."/>
            <person name="Fernandes C."/>
            <person name="Miyazawa D."/>
            <person name="Wong W."/>
            <person name="Lillquist A.L."/>
            <person name="Wang D."/>
            <person name="Dosanjh M."/>
            <person name="Hara H."/>
            <person name="Petrescu A."/>
            <person name="Morin R.D."/>
            <person name="Yang G."/>
            <person name="Stott J.M."/>
            <person name="Schein J.E."/>
            <person name="Shin H."/>
            <person name="Smailus D."/>
            <person name="Siddiqui A.S."/>
            <person name="Marra M.A."/>
            <person name="Jones S.J.M."/>
            <person name="Holt R."/>
            <person name="Brinkman F.S.L."/>
            <person name="Miyauchi K."/>
            <person name="Fukuda M."/>
            <person name="Davies J.E."/>
            <person name="Mohn W.W."/>
            <person name="Eltis L.D."/>
        </authorList>
    </citation>
    <scope>NUCLEOTIDE SEQUENCE [LARGE SCALE GENOMIC DNA]</scope>
    <source>
        <strain evidence="3">RHA1</strain>
    </source>
</reference>
<feature type="transmembrane region" description="Helical" evidence="1">
    <location>
        <begin position="388"/>
        <end position="406"/>
    </location>
</feature>
<gene>
    <name evidence="2" type="ordered locus">RHA1_ro10398</name>
</gene>
<feature type="transmembrane region" description="Helical" evidence="1">
    <location>
        <begin position="201"/>
        <end position="220"/>
    </location>
</feature>
<keyword evidence="1" id="KW-1133">Transmembrane helix</keyword>
<keyword evidence="1" id="KW-0472">Membrane</keyword>